<sequence length="41" mass="4615">MPLVLLVQLLTMTIQLEVRQSQLLVVLPIPAVLLTTNYLLI</sequence>
<accession>A0A2P2P956</accession>
<proteinExistence type="predicted"/>
<name>A0A2P2P956_RHIMU</name>
<evidence type="ECO:0000313" key="1">
    <source>
        <dbReference type="EMBL" id="MBX51183.1"/>
    </source>
</evidence>
<protein>
    <submittedName>
        <fullName evidence="1">Uncharacterized protein</fullName>
    </submittedName>
</protein>
<dbReference type="AlphaFoldDB" id="A0A2P2P956"/>
<dbReference type="EMBL" id="GGEC01070699">
    <property type="protein sequence ID" value="MBX51183.1"/>
    <property type="molecule type" value="Transcribed_RNA"/>
</dbReference>
<reference evidence="1" key="1">
    <citation type="submission" date="2018-02" db="EMBL/GenBank/DDBJ databases">
        <title>Rhizophora mucronata_Transcriptome.</title>
        <authorList>
            <person name="Meera S.P."/>
            <person name="Sreeshan A."/>
            <person name="Augustine A."/>
        </authorList>
    </citation>
    <scope>NUCLEOTIDE SEQUENCE</scope>
    <source>
        <tissue evidence="1">Leaf</tissue>
    </source>
</reference>
<organism evidence="1">
    <name type="scientific">Rhizophora mucronata</name>
    <name type="common">Asiatic mangrove</name>
    <dbReference type="NCBI Taxonomy" id="61149"/>
    <lineage>
        <taxon>Eukaryota</taxon>
        <taxon>Viridiplantae</taxon>
        <taxon>Streptophyta</taxon>
        <taxon>Embryophyta</taxon>
        <taxon>Tracheophyta</taxon>
        <taxon>Spermatophyta</taxon>
        <taxon>Magnoliopsida</taxon>
        <taxon>eudicotyledons</taxon>
        <taxon>Gunneridae</taxon>
        <taxon>Pentapetalae</taxon>
        <taxon>rosids</taxon>
        <taxon>fabids</taxon>
        <taxon>Malpighiales</taxon>
        <taxon>Rhizophoraceae</taxon>
        <taxon>Rhizophora</taxon>
    </lineage>
</organism>